<dbReference type="InterPro" id="IPR052158">
    <property type="entry name" value="INH-QAR"/>
</dbReference>
<feature type="domain" description="DJ-1/PfpI" evidence="1">
    <location>
        <begin position="40"/>
        <end position="196"/>
    </location>
</feature>
<dbReference type="Gene3D" id="3.40.50.880">
    <property type="match status" value="1"/>
</dbReference>
<dbReference type="InterPro" id="IPR002818">
    <property type="entry name" value="DJ-1/PfpI"/>
</dbReference>
<accession>A0A8E0UWA0</accession>
<dbReference type="RefSeq" id="XP_043143484.1">
    <property type="nucleotide sequence ID" value="XM_043287549.1"/>
</dbReference>
<reference evidence="2" key="1">
    <citation type="journal article" date="2015" name="Genome Announc.">
        <title>Draft Genome Sequence of the Pathogenic Filamentous Fungus Aspergillus udagawae Strain IFM 46973T.</title>
        <authorList>
            <person name="Kusuya Y."/>
            <person name="Takahashi-Nakaguchi A."/>
            <person name="Takahashi H."/>
            <person name="Yaguchi T."/>
        </authorList>
    </citation>
    <scope>NUCLEOTIDE SEQUENCE</scope>
    <source>
        <strain evidence="2">IFM 46973</strain>
    </source>
</reference>
<proteinExistence type="predicted"/>
<dbReference type="SUPFAM" id="SSF52317">
    <property type="entry name" value="Class I glutamine amidotransferase-like"/>
    <property type="match status" value="1"/>
</dbReference>
<name>A0A8E0UWA0_9EURO</name>
<dbReference type="Pfam" id="PF01965">
    <property type="entry name" value="DJ-1_PfpI"/>
    <property type="match status" value="1"/>
</dbReference>
<dbReference type="GeneID" id="66990060"/>
<gene>
    <name evidence="2" type="ORF">Aud_002584</name>
</gene>
<dbReference type="PANTHER" id="PTHR43130:SF3">
    <property type="entry name" value="HTH-TYPE TRANSCRIPTIONAL REGULATOR RV1931C"/>
    <property type="match status" value="1"/>
</dbReference>
<dbReference type="PANTHER" id="PTHR43130">
    <property type="entry name" value="ARAC-FAMILY TRANSCRIPTIONAL REGULATOR"/>
    <property type="match status" value="1"/>
</dbReference>
<evidence type="ECO:0000313" key="2">
    <source>
        <dbReference type="EMBL" id="GIC86218.1"/>
    </source>
</evidence>
<evidence type="ECO:0000259" key="1">
    <source>
        <dbReference type="Pfam" id="PF01965"/>
    </source>
</evidence>
<dbReference type="EMBL" id="BBXM02000002">
    <property type="protein sequence ID" value="GIC86218.1"/>
    <property type="molecule type" value="Genomic_DNA"/>
</dbReference>
<dbReference type="Proteomes" id="UP000036893">
    <property type="component" value="Unassembled WGS sequence"/>
</dbReference>
<dbReference type="AlphaFoldDB" id="A0A8E0UWA0"/>
<dbReference type="InterPro" id="IPR029062">
    <property type="entry name" value="Class_I_gatase-like"/>
</dbReference>
<comment type="caution">
    <text evidence="2">The sequence shown here is derived from an EMBL/GenBank/DDBJ whole genome shotgun (WGS) entry which is preliminary data.</text>
</comment>
<protein>
    <recommendedName>
        <fullName evidence="1">DJ-1/PfpI domain-containing protein</fullName>
    </recommendedName>
</protein>
<reference evidence="2" key="2">
    <citation type="submission" date="2021-01" db="EMBL/GenBank/DDBJ databases">
        <title>Pan-genome distribution and transcriptional activeness of fungal secondary metabolism genes in Aspergillus section Fumigati.</title>
        <authorList>
            <person name="Takahashi H."/>
            <person name="Umemura M."/>
            <person name="Ninomiya A."/>
            <person name="Kusuya Y."/>
            <person name="Urayama S."/>
            <person name="Shimizu M."/>
            <person name="Watanabe A."/>
            <person name="Kamei K."/>
            <person name="Yaguchi T."/>
            <person name="Hagiwara D."/>
        </authorList>
    </citation>
    <scope>NUCLEOTIDE SEQUENCE</scope>
    <source>
        <strain evidence="2">IFM 46973</strain>
    </source>
</reference>
<organism evidence="2 3">
    <name type="scientific">Aspergillus udagawae</name>
    <dbReference type="NCBI Taxonomy" id="91492"/>
    <lineage>
        <taxon>Eukaryota</taxon>
        <taxon>Fungi</taxon>
        <taxon>Dikarya</taxon>
        <taxon>Ascomycota</taxon>
        <taxon>Pezizomycotina</taxon>
        <taxon>Eurotiomycetes</taxon>
        <taxon>Eurotiomycetidae</taxon>
        <taxon>Eurotiales</taxon>
        <taxon>Aspergillaceae</taxon>
        <taxon>Aspergillus</taxon>
        <taxon>Aspergillus subgen. Fumigati</taxon>
    </lineage>
</organism>
<evidence type="ECO:0000313" key="3">
    <source>
        <dbReference type="Proteomes" id="UP000036893"/>
    </source>
</evidence>
<sequence length="255" mass="27827">MPDETFESAIQQSSLLYIPTGTKAASLSNMSEPIQPIQTCILSFEKMDLIDFAGPLETLSHVRGPSGDRLFSITVAGPSDEITTSQGLVIKRNICFEQAMLSLAQFDVLVVPGASYLITKELCTPDFPVIQIIQKFSTLPKHESRVHPRLLLSVCSGAFFLASTGIFAGRRATTHYTILPELAELCAKYGQTEVIRKRIVDAGLLDNGMRVVSTGGITSGFDGALYVVEVLCGLPCAEKDSDVLDYQWRRSEGLF</sequence>